<sequence>MSEAWVSRLTSDIGWLNSTNALMAEAWSRHSIYDVPDTFKRISPQIHKPSTCSIGPRYNGDLNLLRMERHKHRALLNFLIRCQVSIHDIIRALRKNLHDFRACYQDLDTFWMKNDDEFLKIMIYDGAFMIEIMIATVEPYERTPSSYHAKDPIFKKPYLVEDLRVDMLRLDNQIPMKVLEILSKFCKNKIQSIHQLIRHFFFRKYEEGRYDISQTSTIFHLPEITGHHLLDVYKKTLIQHGGYHHTSSRQPLSAVELQEAGVIFQCSETLSLTDICFTKGVLCLPAVDVDEAFEVVMRNLIAYEQAHGEGQEVTSYVFFMDGIVNNDKDIALLREKGIIRSGVSSDKRIADLFNGLTKGIVAKVVDNVDVDVTKDINEYCNRRWNRPFPGFINVDLNGRVSCWGLSICGAFSVRKLCLISLLHYESGGAQLMVSSVNLTLCLWLENNMFFI</sequence>
<protein>
    <submittedName>
        <fullName evidence="1">Uncharacterized protein</fullName>
    </submittedName>
</protein>
<dbReference type="Gramene" id="ONK79045">
    <property type="protein sequence ID" value="ONK79045"/>
    <property type="gene ID" value="A4U43_C01F2310"/>
</dbReference>
<dbReference type="Proteomes" id="UP000243459">
    <property type="component" value="Chromosome 1"/>
</dbReference>
<dbReference type="InterPro" id="IPR004158">
    <property type="entry name" value="DUF247_pln"/>
</dbReference>
<keyword evidence="2" id="KW-1185">Reference proteome</keyword>
<evidence type="ECO:0000313" key="1">
    <source>
        <dbReference type="EMBL" id="ONK79045.1"/>
    </source>
</evidence>
<dbReference type="PANTHER" id="PTHR31170">
    <property type="entry name" value="BNAC04G53230D PROTEIN"/>
    <property type="match status" value="1"/>
</dbReference>
<organism evidence="1 2">
    <name type="scientific">Asparagus officinalis</name>
    <name type="common">Garden asparagus</name>
    <dbReference type="NCBI Taxonomy" id="4686"/>
    <lineage>
        <taxon>Eukaryota</taxon>
        <taxon>Viridiplantae</taxon>
        <taxon>Streptophyta</taxon>
        <taxon>Embryophyta</taxon>
        <taxon>Tracheophyta</taxon>
        <taxon>Spermatophyta</taxon>
        <taxon>Magnoliopsida</taxon>
        <taxon>Liliopsida</taxon>
        <taxon>Asparagales</taxon>
        <taxon>Asparagaceae</taxon>
        <taxon>Asparagoideae</taxon>
        <taxon>Asparagus</taxon>
    </lineage>
</organism>
<gene>
    <name evidence="1" type="ORF">A4U43_C01F2310</name>
</gene>
<evidence type="ECO:0000313" key="2">
    <source>
        <dbReference type="Proteomes" id="UP000243459"/>
    </source>
</evidence>
<dbReference type="OMA" id="PRFEVCH"/>
<proteinExistence type="predicted"/>
<dbReference type="Pfam" id="PF03140">
    <property type="entry name" value="DUF247"/>
    <property type="match status" value="1"/>
</dbReference>
<dbReference type="PANTHER" id="PTHR31170:SF18">
    <property type="entry name" value="(WILD MALAYSIAN BANANA) HYPOTHETICAL PROTEIN"/>
    <property type="match status" value="1"/>
</dbReference>
<accession>A0A5P1FL45</accession>
<dbReference type="EMBL" id="CM007381">
    <property type="protein sequence ID" value="ONK79045.1"/>
    <property type="molecule type" value="Genomic_DNA"/>
</dbReference>
<reference evidence="2" key="1">
    <citation type="journal article" date="2017" name="Nat. Commun.">
        <title>The asparagus genome sheds light on the origin and evolution of a young Y chromosome.</title>
        <authorList>
            <person name="Harkess A."/>
            <person name="Zhou J."/>
            <person name="Xu C."/>
            <person name="Bowers J.E."/>
            <person name="Van der Hulst R."/>
            <person name="Ayyampalayam S."/>
            <person name="Mercati F."/>
            <person name="Riccardi P."/>
            <person name="McKain M.R."/>
            <person name="Kakrana A."/>
            <person name="Tang H."/>
            <person name="Ray J."/>
            <person name="Groenendijk J."/>
            <person name="Arikit S."/>
            <person name="Mathioni S.M."/>
            <person name="Nakano M."/>
            <person name="Shan H."/>
            <person name="Telgmann-Rauber A."/>
            <person name="Kanno A."/>
            <person name="Yue Z."/>
            <person name="Chen H."/>
            <person name="Li W."/>
            <person name="Chen Y."/>
            <person name="Xu X."/>
            <person name="Zhang Y."/>
            <person name="Luo S."/>
            <person name="Chen H."/>
            <person name="Gao J."/>
            <person name="Mao Z."/>
            <person name="Pires J.C."/>
            <person name="Luo M."/>
            <person name="Kudrna D."/>
            <person name="Wing R.A."/>
            <person name="Meyers B.C."/>
            <person name="Yi K."/>
            <person name="Kong H."/>
            <person name="Lavrijsen P."/>
            <person name="Sunseri F."/>
            <person name="Falavigna A."/>
            <person name="Ye Y."/>
            <person name="Leebens-Mack J.H."/>
            <person name="Chen G."/>
        </authorList>
    </citation>
    <scope>NUCLEOTIDE SEQUENCE [LARGE SCALE GENOMIC DNA]</scope>
    <source>
        <strain evidence="2">cv. DH0086</strain>
    </source>
</reference>
<dbReference type="AlphaFoldDB" id="A0A5P1FL45"/>
<name>A0A5P1FL45_ASPOF</name>